<dbReference type="EnsemblMetazoa" id="GPAI030185-RA">
    <property type="protein sequence ID" value="GPAI030185-PA"/>
    <property type="gene ID" value="GPAI030185"/>
</dbReference>
<protein>
    <submittedName>
        <fullName evidence="2">Uncharacterized protein</fullName>
    </submittedName>
</protein>
<dbReference type="PANTHER" id="PTHR45858">
    <property type="entry name" value="FERM DOMAIN CONTAINING PROTEIN"/>
    <property type="match status" value="1"/>
</dbReference>
<dbReference type="Proteomes" id="UP000092445">
    <property type="component" value="Unassembled WGS sequence"/>
</dbReference>
<feature type="compositionally biased region" description="Basic and acidic residues" evidence="1">
    <location>
        <begin position="150"/>
        <end position="163"/>
    </location>
</feature>
<keyword evidence="3" id="KW-1185">Reference proteome</keyword>
<dbReference type="AlphaFoldDB" id="A0A1A9ZZX3"/>
<evidence type="ECO:0000313" key="2">
    <source>
        <dbReference type="EnsemblMetazoa" id="GPAI030185-PA"/>
    </source>
</evidence>
<feature type="compositionally biased region" description="Low complexity" evidence="1">
    <location>
        <begin position="97"/>
        <end position="108"/>
    </location>
</feature>
<reference evidence="2" key="2">
    <citation type="submission" date="2020-05" db="UniProtKB">
        <authorList>
            <consortium name="EnsemblMetazoa"/>
        </authorList>
    </citation>
    <scope>IDENTIFICATION</scope>
    <source>
        <strain evidence="2">IAEA</strain>
    </source>
</reference>
<proteinExistence type="predicted"/>
<feature type="compositionally biased region" description="Polar residues" evidence="1">
    <location>
        <begin position="109"/>
        <end position="130"/>
    </location>
</feature>
<evidence type="ECO:0000256" key="1">
    <source>
        <dbReference type="SAM" id="MobiDB-lite"/>
    </source>
</evidence>
<dbReference type="InterPro" id="IPR051835">
    <property type="entry name" value="RAC1-GEF"/>
</dbReference>
<feature type="compositionally biased region" description="Basic and acidic residues" evidence="1">
    <location>
        <begin position="57"/>
        <end position="74"/>
    </location>
</feature>
<accession>A0A1A9ZZX3</accession>
<evidence type="ECO:0000313" key="3">
    <source>
        <dbReference type="Proteomes" id="UP000092445"/>
    </source>
</evidence>
<name>A0A1A9ZZX3_GLOPL</name>
<sequence>MMSQSFRQGPLNASSRSQSHTYVNSSISANPLLPINTAGWDYRNQCTDSMTPSLTKKAADTLDRRQDNPTDHMRSQVTAAQVEIYPTKSYAPESPTSAAVQQHHSAASTEQMSSKRSASPQGRQSWTSPQHSNSNHSNHHPTLQQQRGQDQGRVHQGDHNLEN</sequence>
<organism evidence="2 3">
    <name type="scientific">Glossina pallidipes</name>
    <name type="common">Tsetse fly</name>
    <dbReference type="NCBI Taxonomy" id="7398"/>
    <lineage>
        <taxon>Eukaryota</taxon>
        <taxon>Metazoa</taxon>
        <taxon>Ecdysozoa</taxon>
        <taxon>Arthropoda</taxon>
        <taxon>Hexapoda</taxon>
        <taxon>Insecta</taxon>
        <taxon>Pterygota</taxon>
        <taxon>Neoptera</taxon>
        <taxon>Endopterygota</taxon>
        <taxon>Diptera</taxon>
        <taxon>Brachycera</taxon>
        <taxon>Muscomorpha</taxon>
        <taxon>Hippoboscoidea</taxon>
        <taxon>Glossinidae</taxon>
        <taxon>Glossina</taxon>
    </lineage>
</organism>
<dbReference type="GO" id="GO:0005085">
    <property type="term" value="F:guanyl-nucleotide exchange factor activity"/>
    <property type="evidence" value="ECO:0007669"/>
    <property type="project" value="TreeGrafter"/>
</dbReference>
<dbReference type="VEuPathDB" id="VectorBase:GPAI030185"/>
<dbReference type="STRING" id="7398.A0A1A9ZZX3"/>
<reference evidence="3" key="1">
    <citation type="submission" date="2014-03" db="EMBL/GenBank/DDBJ databases">
        <authorList>
            <person name="Aksoy S."/>
            <person name="Warren W."/>
            <person name="Wilson R.K."/>
        </authorList>
    </citation>
    <scope>NUCLEOTIDE SEQUENCE [LARGE SCALE GENOMIC DNA]</scope>
    <source>
        <strain evidence="3">IAEA</strain>
    </source>
</reference>
<feature type="region of interest" description="Disordered" evidence="1">
    <location>
        <begin position="51"/>
        <end position="163"/>
    </location>
</feature>
<dbReference type="PANTHER" id="PTHR45858:SF5">
    <property type="entry name" value="MOESIN_EZRIN_RADIXIN HOMOLOG 1"/>
    <property type="match status" value="1"/>
</dbReference>